<name>A0A4R1GHK9_9BACT</name>
<organism evidence="1 2">
    <name type="scientific">Phorcysia thermohydrogeniphila</name>
    <dbReference type="NCBI Taxonomy" id="936138"/>
    <lineage>
        <taxon>Bacteria</taxon>
        <taxon>Pseudomonadati</taxon>
        <taxon>Aquificota</taxon>
        <taxon>Aquificia</taxon>
        <taxon>Desulfurobacteriales</taxon>
        <taxon>Desulfurobacteriaceae</taxon>
        <taxon>Phorcysia</taxon>
    </lineage>
</organism>
<keyword evidence="2" id="KW-1185">Reference proteome</keyword>
<sequence length="275" mass="32127">MELKDFLEEYKRALSMLREDRLKVYSIKAPEEIKEGFVYETEYEGAPVLLLVANLEEHFAEVVPLSFSWELATRYDYILEFEHPLRDTWIAQLDLATEVPKEILFQLKERGKIKEEDLRIIQSVLADEGEIPEEKRGRGYEDEVHKEFKRIEFERHRWLYEALLLSLDEEEERLVIVKPLREELEELSSLLLAADATQNVVNLPFGKLIYVPEEKKAELLLDEKFLGKTGKLSVSINGKEFTLFVGKLSDITILSVTEKLFRALKHLTLKVKEGE</sequence>
<reference evidence="1 2" key="1">
    <citation type="submission" date="2019-03" db="EMBL/GenBank/DDBJ databases">
        <title>Genomic Encyclopedia of Archaeal and Bacterial Type Strains, Phase II (KMG-II): from individual species to whole genera.</title>
        <authorList>
            <person name="Goeker M."/>
        </authorList>
    </citation>
    <scope>NUCLEOTIDE SEQUENCE [LARGE SCALE GENOMIC DNA]</scope>
    <source>
        <strain evidence="1 2">DSM 24425</strain>
    </source>
</reference>
<dbReference type="Proteomes" id="UP000295777">
    <property type="component" value="Unassembled WGS sequence"/>
</dbReference>
<gene>
    <name evidence="1" type="ORF">CLV27_0016</name>
</gene>
<dbReference type="RefSeq" id="WP_132524550.1">
    <property type="nucleotide sequence ID" value="NZ_SMFV01000001.1"/>
</dbReference>
<evidence type="ECO:0000313" key="1">
    <source>
        <dbReference type="EMBL" id="TCK06215.1"/>
    </source>
</evidence>
<protein>
    <submittedName>
        <fullName evidence="1">Uncharacterized protein</fullName>
    </submittedName>
</protein>
<evidence type="ECO:0000313" key="2">
    <source>
        <dbReference type="Proteomes" id="UP000295777"/>
    </source>
</evidence>
<accession>A0A4R1GHK9</accession>
<dbReference type="EMBL" id="SMFV01000001">
    <property type="protein sequence ID" value="TCK06215.1"/>
    <property type="molecule type" value="Genomic_DNA"/>
</dbReference>
<dbReference type="OrthoDB" id="11948at2"/>
<proteinExistence type="predicted"/>
<comment type="caution">
    <text evidence="1">The sequence shown here is derived from an EMBL/GenBank/DDBJ whole genome shotgun (WGS) entry which is preliminary data.</text>
</comment>
<dbReference type="AlphaFoldDB" id="A0A4R1GHK9"/>